<dbReference type="WBParaSite" id="SMUV_0000083001-mRNA-1">
    <property type="protein sequence ID" value="SMUV_0000083001-mRNA-1"/>
    <property type="gene ID" value="SMUV_0000083001"/>
</dbReference>
<name>A0A0N5A9P6_9BILA</name>
<keyword evidence="2" id="KW-1185">Reference proteome</keyword>
<sequence length="446" mass="50366">MLKQIEYVLVILGILSLETVCRTTTGSVPSNSNSVNGFGNFGDANSLLHLKKILGGNVEIDLLWFPIIKWPSIFGQAKIQYPRDLCCNDFDALLTRNCRWRNEWTACGIGDEFDWIRGKNRWGLNEGLTVFGTEETASGYFIMTGTIKKSHPDFSAMLVSDPIQCQEGELVTAHRDGNLMFKYWTSPSVKVRACIRRPGNGKAYDWCSDDFVIDDPGPANITIPGSILYTFEIIIEARNFIYDAFGIQGGLCIIDDIAYNAKAIYNCVLEPHIKPVINLPEKTCKLLHCTFQNEECFKAVTSSGWKVTDKPVGNYHTGIRRPLESNYAYAQGSGTRVFSLGKFTINREAQLEFCYYRSSWKTKLAIFTTQNDGENRTIIYESYPLEAYPHKWICDGVRLEIGSYDSIEFQGEKLLNEHSYLAIDQIGLADPLRGTKICIKQKSKTM</sequence>
<feature type="signal peptide" evidence="1">
    <location>
        <begin position="1"/>
        <end position="21"/>
    </location>
</feature>
<organism evidence="2 3">
    <name type="scientific">Syphacia muris</name>
    <dbReference type="NCBI Taxonomy" id="451379"/>
    <lineage>
        <taxon>Eukaryota</taxon>
        <taxon>Metazoa</taxon>
        <taxon>Ecdysozoa</taxon>
        <taxon>Nematoda</taxon>
        <taxon>Chromadorea</taxon>
        <taxon>Rhabditida</taxon>
        <taxon>Spirurina</taxon>
        <taxon>Oxyuridomorpha</taxon>
        <taxon>Oxyuroidea</taxon>
        <taxon>Oxyuridae</taxon>
        <taxon>Syphacia</taxon>
    </lineage>
</organism>
<proteinExistence type="predicted"/>
<dbReference type="Proteomes" id="UP000046393">
    <property type="component" value="Unplaced"/>
</dbReference>
<protein>
    <submittedName>
        <fullName evidence="3">MAM domain-containing protein</fullName>
    </submittedName>
</protein>
<evidence type="ECO:0000313" key="2">
    <source>
        <dbReference type="Proteomes" id="UP000046393"/>
    </source>
</evidence>
<keyword evidence="1" id="KW-0732">Signal</keyword>
<dbReference type="AlphaFoldDB" id="A0A0N5A9P6"/>
<evidence type="ECO:0000313" key="3">
    <source>
        <dbReference type="WBParaSite" id="SMUV_0000083001-mRNA-1"/>
    </source>
</evidence>
<evidence type="ECO:0000256" key="1">
    <source>
        <dbReference type="SAM" id="SignalP"/>
    </source>
</evidence>
<reference evidence="3" key="1">
    <citation type="submission" date="2017-02" db="UniProtKB">
        <authorList>
            <consortium name="WormBaseParasite"/>
        </authorList>
    </citation>
    <scope>IDENTIFICATION</scope>
</reference>
<accession>A0A0N5A9P6</accession>
<feature type="chain" id="PRO_5005892879" evidence="1">
    <location>
        <begin position="22"/>
        <end position="446"/>
    </location>
</feature>